<dbReference type="EMBL" id="CAJOBA010009453">
    <property type="protein sequence ID" value="CAF3851740.1"/>
    <property type="molecule type" value="Genomic_DNA"/>
</dbReference>
<accession>A0A8S2E5W0</accession>
<dbReference type="Proteomes" id="UP000677228">
    <property type="component" value="Unassembled WGS sequence"/>
</dbReference>
<dbReference type="AlphaFoldDB" id="A0A8S2E5W0"/>
<proteinExistence type="predicted"/>
<dbReference type="EMBL" id="CAJNOK010009436">
    <property type="protein sequence ID" value="CAF1090050.1"/>
    <property type="molecule type" value="Genomic_DNA"/>
</dbReference>
<gene>
    <name evidence="1" type="ORF">OVA965_LOCUS18770</name>
    <name evidence="2" type="ORF">TMI583_LOCUS18782</name>
</gene>
<evidence type="ECO:0000313" key="3">
    <source>
        <dbReference type="Proteomes" id="UP000677228"/>
    </source>
</evidence>
<comment type="caution">
    <text evidence="1">The sequence shown here is derived from an EMBL/GenBank/DDBJ whole genome shotgun (WGS) entry which is preliminary data.</text>
</comment>
<name>A0A8S2E5W0_9BILA</name>
<protein>
    <submittedName>
        <fullName evidence="1">Uncharacterized protein</fullName>
    </submittedName>
</protein>
<dbReference type="Proteomes" id="UP000682733">
    <property type="component" value="Unassembled WGS sequence"/>
</dbReference>
<evidence type="ECO:0000313" key="2">
    <source>
        <dbReference type="EMBL" id="CAF3851740.1"/>
    </source>
</evidence>
<reference evidence="1" key="1">
    <citation type="submission" date="2021-02" db="EMBL/GenBank/DDBJ databases">
        <authorList>
            <person name="Nowell W R."/>
        </authorList>
    </citation>
    <scope>NUCLEOTIDE SEQUENCE</scope>
</reference>
<sequence length="142" mass="16386">MLLYYISEKDYANPDTALSNTDDNPLNPRDKAQIQHDLQSSLNKLMNQTKSIANWLNGKIEREEDNRSQIQMIKENIDKIRIALNKRRITDLLDSGTQHNLEHFDKKINDILSTIILRGLRSIEAFMDADSFSEAEQGTKKP</sequence>
<evidence type="ECO:0000313" key="1">
    <source>
        <dbReference type="EMBL" id="CAF1090050.1"/>
    </source>
</evidence>
<organism evidence="1 3">
    <name type="scientific">Didymodactylos carnosus</name>
    <dbReference type="NCBI Taxonomy" id="1234261"/>
    <lineage>
        <taxon>Eukaryota</taxon>
        <taxon>Metazoa</taxon>
        <taxon>Spiralia</taxon>
        <taxon>Gnathifera</taxon>
        <taxon>Rotifera</taxon>
        <taxon>Eurotatoria</taxon>
        <taxon>Bdelloidea</taxon>
        <taxon>Philodinida</taxon>
        <taxon>Philodinidae</taxon>
        <taxon>Didymodactylos</taxon>
    </lineage>
</organism>